<feature type="domain" description="VENN motif-containing" evidence="6">
    <location>
        <begin position="438"/>
        <end position="487"/>
    </location>
</feature>
<dbReference type="EMBL" id="CP006664">
    <property type="protein sequence ID" value="AIJ09117.1"/>
    <property type="molecule type" value="Genomic_DNA"/>
</dbReference>
<evidence type="ECO:0000259" key="6">
    <source>
        <dbReference type="Pfam" id="PF04829"/>
    </source>
</evidence>
<evidence type="ECO:0000313" key="8">
    <source>
        <dbReference type="Proteomes" id="UP000028681"/>
    </source>
</evidence>
<name>A0A076LR21_9GAMM</name>
<dbReference type="AlphaFoldDB" id="A0A076LR21"/>
<evidence type="ECO:0000313" key="7">
    <source>
        <dbReference type="EMBL" id="AIJ09117.1"/>
    </source>
</evidence>
<evidence type="ECO:0000256" key="4">
    <source>
        <dbReference type="ARBA" id="ARBA00023026"/>
    </source>
</evidence>
<dbReference type="KEGG" id="ete:ETEE_2684"/>
<dbReference type="GO" id="GO:0003824">
    <property type="term" value="F:catalytic activity"/>
    <property type="evidence" value="ECO:0007669"/>
    <property type="project" value="UniProtKB-ARBA"/>
</dbReference>
<organism evidence="7 8">
    <name type="scientific">Edwardsiella anguillarum ET080813</name>
    <dbReference type="NCBI Taxonomy" id="667120"/>
    <lineage>
        <taxon>Bacteria</taxon>
        <taxon>Pseudomonadati</taxon>
        <taxon>Pseudomonadota</taxon>
        <taxon>Gammaproteobacteria</taxon>
        <taxon>Enterobacterales</taxon>
        <taxon>Hafniaceae</taxon>
        <taxon>Edwardsiella</taxon>
    </lineage>
</organism>
<dbReference type="Proteomes" id="UP000028681">
    <property type="component" value="Chromosome"/>
</dbReference>
<protein>
    <submittedName>
        <fullName evidence="7">Putative adhesin</fullName>
    </submittedName>
</protein>
<dbReference type="InterPro" id="IPR025157">
    <property type="entry name" value="Hemagglutinin_rpt"/>
</dbReference>
<evidence type="ECO:0000256" key="1">
    <source>
        <dbReference type="ARBA" id="ARBA00004219"/>
    </source>
</evidence>
<keyword evidence="2" id="KW-0800">Toxin</keyword>
<sequence>MGVGITFGSNGVGFNVNASASKGKGFEKGNSRYATDTTVSAGNTLTLNSGNDTTLTLNSGNDTTLKGAQVQGENVVANVGNNLTLRSEQAIDSYEAKQSSFSAGGSIGFGNGSLSIAASRDKMHSDYASVENQTGIFAGKGGFDITVGNHTQLDGAAIASAANQESNRLDTGTLGFADIDNRAEFKAQHQGFGLSSGGSIGGQFAGNMANSLLTGANQNERARGTTQSAIADGAIVVRDRANQQQDVAGLARDTVRAHQPLSPIFDKEKAQRRLQQSQLLGEIGNQVADIARTEGEIAGEKARRDPTALSQARTALAAGGKPFTEKDVAQRAYNTGMRDSGFSTGGQYQQAIQAATAAVQGLAGDNLQAALAGGAAPYISEIIKQSTPDGAGRVAAHAVVNAALAAAQGNNALAGAAGAATGEIVGMLATEIYQKPVAELSETEKQTVSTLATLAAGLAGGLVGDAGASALAGAQSGKTTVENNYLSSKQIAAWSAEMKSCQAGSSDCGGVIKKYEELSTAQQNQLISDCAANPATCQQKYGDVLADSLAVKQAIDSALGEDIPVKMVYDLTATFAQQLQAEGVVATSKVSEALQKEYGLDNIQADIIAGAAASVFGGISKAGKPNYTLNKDGAMLGINGPTVPSKTLWMGKGKERIDVENPAPGKRAGQIHYQDNSNNKYYYDPVTQKFPEAPKSVNDKLNDPVFKNAIDKGMTKYLGEK</sequence>
<feature type="compositionally biased region" description="Basic and acidic residues" evidence="5">
    <location>
        <begin position="297"/>
        <end position="306"/>
    </location>
</feature>
<evidence type="ECO:0000256" key="5">
    <source>
        <dbReference type="SAM" id="MobiDB-lite"/>
    </source>
</evidence>
<evidence type="ECO:0000256" key="2">
    <source>
        <dbReference type="ARBA" id="ARBA00022656"/>
    </source>
</evidence>
<comment type="subcellular location">
    <subcellularLocation>
        <location evidence="1">Target cell</location>
        <location evidence="1">Target cell cytoplasm</location>
    </subcellularLocation>
</comment>
<dbReference type="InterPro" id="IPR006914">
    <property type="entry name" value="VENN_dom"/>
</dbReference>
<dbReference type="Pfam" id="PF13332">
    <property type="entry name" value="Fil_haemagg_2"/>
    <property type="match status" value="1"/>
</dbReference>
<accession>A0A076LR21</accession>
<dbReference type="HOGENOM" id="CLU_003850_5_2_6"/>
<proteinExistence type="predicted"/>
<reference evidence="7 8" key="1">
    <citation type="journal article" date="2012" name="PLoS ONE">
        <title>Edwardsiella comparative phylogenomics reveal the new intra/inter-species taxonomic relationships, virulence evolution and niche adaptation mechanisms.</title>
        <authorList>
            <person name="Yang M."/>
            <person name="Lv Y."/>
            <person name="Xiao J."/>
            <person name="Wu H."/>
            <person name="Zheng H."/>
            <person name="Liu Q."/>
            <person name="Zhang Y."/>
            <person name="Wang Q."/>
        </authorList>
    </citation>
    <scope>NUCLEOTIDE SEQUENCE [LARGE SCALE GENOMIC DNA]</scope>
    <source>
        <strain evidence="8">080813</strain>
    </source>
</reference>
<evidence type="ECO:0000256" key="3">
    <source>
        <dbReference type="ARBA" id="ARBA00022913"/>
    </source>
</evidence>
<feature type="region of interest" description="Disordered" evidence="5">
    <location>
        <begin position="297"/>
        <end position="321"/>
    </location>
</feature>
<gene>
    <name evidence="7" type="ORF">ETEE_2684</name>
</gene>
<dbReference type="GO" id="GO:0090729">
    <property type="term" value="F:toxin activity"/>
    <property type="evidence" value="ECO:0007669"/>
    <property type="project" value="UniProtKB-KW"/>
</dbReference>
<keyword evidence="4" id="KW-0843">Virulence</keyword>
<dbReference type="Pfam" id="PF04829">
    <property type="entry name" value="PT-VENN"/>
    <property type="match status" value="1"/>
</dbReference>
<keyword evidence="3" id="KW-1266">Target cell cytoplasm</keyword>